<dbReference type="Proteomes" id="UP000608513">
    <property type="component" value="Unassembled WGS sequence"/>
</dbReference>
<comment type="caution">
    <text evidence="1">The sequence shown here is derived from an EMBL/GenBank/DDBJ whole genome shotgun (WGS) entry which is preliminary data.</text>
</comment>
<sequence>MTQPSEGTPVTFGMLQQALDECGQATGFALAGALNTAGTDRSRLLAIAESLQTLTMEGRFPGASGHCMGGIVHGMQSFLMAGEKEEGAPLL</sequence>
<gene>
    <name evidence="1" type="ORF">H8N03_00600</name>
</gene>
<dbReference type="RefSeq" id="WP_187074181.1">
    <property type="nucleotide sequence ID" value="NZ_JACORT010000001.1"/>
</dbReference>
<accession>A0A923S962</accession>
<dbReference type="EMBL" id="JACORT010000001">
    <property type="protein sequence ID" value="MBC5781419.1"/>
    <property type="molecule type" value="Genomic_DNA"/>
</dbReference>
<dbReference type="AlphaFoldDB" id="A0A923S962"/>
<keyword evidence="2" id="KW-1185">Reference proteome</keyword>
<protein>
    <submittedName>
        <fullName evidence="1">Uncharacterized protein</fullName>
    </submittedName>
</protein>
<organism evidence="1 2">
    <name type="scientific">Ramlibacter cellulosilyticus</name>
    <dbReference type="NCBI Taxonomy" id="2764187"/>
    <lineage>
        <taxon>Bacteria</taxon>
        <taxon>Pseudomonadati</taxon>
        <taxon>Pseudomonadota</taxon>
        <taxon>Betaproteobacteria</taxon>
        <taxon>Burkholderiales</taxon>
        <taxon>Comamonadaceae</taxon>
        <taxon>Ramlibacter</taxon>
    </lineage>
</organism>
<name>A0A923S962_9BURK</name>
<evidence type="ECO:0000313" key="2">
    <source>
        <dbReference type="Proteomes" id="UP000608513"/>
    </source>
</evidence>
<reference evidence="1" key="1">
    <citation type="submission" date="2020-08" db="EMBL/GenBank/DDBJ databases">
        <title>Ramlibacter sp. USB13 16S ribosomal RNA gene genome sequencing and assembly.</title>
        <authorList>
            <person name="Kang M."/>
        </authorList>
    </citation>
    <scope>NUCLEOTIDE SEQUENCE</scope>
    <source>
        <strain evidence="1">USB13</strain>
    </source>
</reference>
<evidence type="ECO:0000313" key="1">
    <source>
        <dbReference type="EMBL" id="MBC5781419.1"/>
    </source>
</evidence>
<proteinExistence type="predicted"/>